<evidence type="ECO:0000313" key="10">
    <source>
        <dbReference type="Proteomes" id="UP000824988"/>
    </source>
</evidence>
<accession>A0A8D4VQ38</accession>
<protein>
    <submittedName>
        <fullName evidence="9">Uncharacterized protein</fullName>
    </submittedName>
</protein>
<dbReference type="GO" id="GO:0005524">
    <property type="term" value="F:ATP binding"/>
    <property type="evidence" value="ECO:0007669"/>
    <property type="project" value="UniProtKB-KW"/>
</dbReference>
<gene>
    <name evidence="9" type="ORF">MoryE10_12000</name>
</gene>
<dbReference type="PANTHER" id="PTHR32057:SF14">
    <property type="entry name" value="PROTEIN ADENYLYLTRANSFERASE SELO, MITOCHONDRIAL"/>
    <property type="match status" value="1"/>
</dbReference>
<comment type="similarity">
    <text evidence="2">Belongs to the SELO family.</text>
</comment>
<keyword evidence="10" id="KW-1185">Reference proteome</keyword>
<evidence type="ECO:0000256" key="8">
    <source>
        <dbReference type="ARBA" id="ARBA00022842"/>
    </source>
</evidence>
<dbReference type="AlphaFoldDB" id="A0A8D4VQ38"/>
<dbReference type="EMBL" id="AP019782">
    <property type="protein sequence ID" value="BBL70594.1"/>
    <property type="molecule type" value="Genomic_DNA"/>
</dbReference>
<evidence type="ECO:0000256" key="4">
    <source>
        <dbReference type="ARBA" id="ARBA00022695"/>
    </source>
</evidence>
<keyword evidence="3" id="KW-0808">Transferase</keyword>
<dbReference type="GO" id="GO:0046872">
    <property type="term" value="F:metal ion binding"/>
    <property type="evidence" value="ECO:0007669"/>
    <property type="project" value="UniProtKB-KW"/>
</dbReference>
<sequence length="575" mass="65281">MGVLSFIPFLLSQGFFRRQSKPVQAFGPHSFKSLGSSFYVEVPVRRVPGARLVLFNRRLAESLDLPVPKGGREIESALLEWFAWFKHESRAGEGDTPAEDIETFFATRYQDSDSRCAGSALGDGRALWLGEIVRKTADDRMRYLDVVVKGIGATPLAWLKHPKKSHRDGMVGLTEAVHEYVYSLAAVRNGIDAAQVLAVIELPFQRAAGGEKAALVVRVGNHLRFAHYRYFSNQPERLETLFEYGLKRDMGLPLDYPVGRQDARAYLDRILAHLAEEAAAYYDLHAVHGSPTFGNRTSDGASIDLSTFVYLDAHHAEYRYMPGCSYSLGGRWGQHEQLFVLFSDLMKLLRGSRFKYADTVEDEKRCWEKFRSVMESRLTQSWLKRVGLAESDIAALSADAKRRFFEVVKAIYEARGGKKIKLKKGRTYLAAFEPRRILALTACYYGQFDDVEQLWERLFRVRRNWQTLAFEQARPFIQAYVQAYVQAVRQLVAELDGSGEIVARWRDCAQVTQLSDRREPGPDFFYDSERFLSTQSVLARIRQGESGWEENSRAADEAAGRLVDEGLAFGVAQRE</sequence>
<keyword evidence="8" id="KW-0460">Magnesium</keyword>
<evidence type="ECO:0000256" key="6">
    <source>
        <dbReference type="ARBA" id="ARBA00022741"/>
    </source>
</evidence>
<dbReference type="RefSeq" id="WP_221048528.1">
    <property type="nucleotide sequence ID" value="NZ_AP019782.1"/>
</dbReference>
<keyword evidence="5" id="KW-0479">Metal-binding</keyword>
<dbReference type="Proteomes" id="UP000824988">
    <property type="component" value="Chromosome"/>
</dbReference>
<dbReference type="InterPro" id="IPR003846">
    <property type="entry name" value="SelO"/>
</dbReference>
<dbReference type="GO" id="GO:0070733">
    <property type="term" value="F:AMPylase activity"/>
    <property type="evidence" value="ECO:0007669"/>
    <property type="project" value="TreeGrafter"/>
</dbReference>
<name>A0A8D4VQ38_9GAMM</name>
<comment type="cofactor">
    <cofactor evidence="1">
        <name>Mg(2+)</name>
        <dbReference type="ChEBI" id="CHEBI:18420"/>
    </cofactor>
</comment>
<evidence type="ECO:0000256" key="2">
    <source>
        <dbReference type="ARBA" id="ARBA00009747"/>
    </source>
</evidence>
<keyword evidence="6" id="KW-0547">Nucleotide-binding</keyword>
<dbReference type="PANTHER" id="PTHR32057">
    <property type="entry name" value="PROTEIN ADENYLYLTRANSFERASE SELO, MITOCHONDRIAL"/>
    <property type="match status" value="1"/>
</dbReference>
<keyword evidence="7" id="KW-0067">ATP-binding</keyword>
<keyword evidence="4" id="KW-0548">Nucleotidyltransferase</keyword>
<evidence type="ECO:0000313" key="9">
    <source>
        <dbReference type="EMBL" id="BBL70594.1"/>
    </source>
</evidence>
<evidence type="ECO:0000256" key="1">
    <source>
        <dbReference type="ARBA" id="ARBA00001946"/>
    </source>
</evidence>
<proteinExistence type="inferred from homology"/>
<dbReference type="KEGG" id="moz:MoryE10_12000"/>
<reference evidence="9" key="1">
    <citation type="submission" date="2019-06" db="EMBL/GenBank/DDBJ databases">
        <title>Complete genome sequence of Methylogaea oryzae strain JCM16910.</title>
        <authorList>
            <person name="Asakawa S."/>
        </authorList>
    </citation>
    <scope>NUCLEOTIDE SEQUENCE</scope>
    <source>
        <strain evidence="9">E10</strain>
    </source>
</reference>
<organism evidence="9 10">
    <name type="scientific">Methylogaea oryzae</name>
    <dbReference type="NCBI Taxonomy" id="1295382"/>
    <lineage>
        <taxon>Bacteria</taxon>
        <taxon>Pseudomonadati</taxon>
        <taxon>Pseudomonadota</taxon>
        <taxon>Gammaproteobacteria</taxon>
        <taxon>Methylococcales</taxon>
        <taxon>Methylococcaceae</taxon>
        <taxon>Methylogaea</taxon>
    </lineage>
</organism>
<dbReference type="Pfam" id="PF02696">
    <property type="entry name" value="SelO"/>
    <property type="match status" value="1"/>
</dbReference>
<evidence type="ECO:0000256" key="3">
    <source>
        <dbReference type="ARBA" id="ARBA00022679"/>
    </source>
</evidence>
<evidence type="ECO:0000256" key="7">
    <source>
        <dbReference type="ARBA" id="ARBA00022840"/>
    </source>
</evidence>
<evidence type="ECO:0000256" key="5">
    <source>
        <dbReference type="ARBA" id="ARBA00022723"/>
    </source>
</evidence>